<sequence>MEYHWSSLINNSKSSSSSTTADCNTPTFNNGHHAWDSFNNAAGNFSRAAGAEQANWSYPLHYNNSVSYYSNPSAARQVVEAGAAAYQAVALREHEQEKMGGGGAAAANRCYQLDPHLTCLKLGKRQYFEDVMMAAAAPPPPAAAAKKGKPYYAVDGVQAAAVPRCQVEGCGVVLVDAKEYHRRHKVCEMHAKAPVVVVLGIQQRFCQQCSRFHRVAEFDETKRSCRRRLAGHNERRRKTSLNLDNQHHQFSHKLSLQGISRHDHDDGVINNNNIRGESCALSLLSSTNYYWTNFNTATSASRHLPETCSAALRDLIAENRASTSAFNKNHHLITNYPNNNNNHNQMDDYYNYKLNGSINNRPGSNPHGNGAGHVTLDLMEAQNSELGFMSTKERDEHQQECSELWKVPLGYR</sequence>
<keyword evidence="4" id="KW-0862">Zinc</keyword>
<name>A0A022QX91_ERYGU</name>
<dbReference type="InterPro" id="IPR044817">
    <property type="entry name" value="SBP-like"/>
</dbReference>
<evidence type="ECO:0000313" key="13">
    <source>
        <dbReference type="EMBL" id="EYU31933.1"/>
    </source>
</evidence>
<evidence type="ECO:0000256" key="5">
    <source>
        <dbReference type="ARBA" id="ARBA00023015"/>
    </source>
</evidence>
<feature type="region of interest" description="Disordered" evidence="11">
    <location>
        <begin position="1"/>
        <end position="21"/>
    </location>
</feature>
<dbReference type="PANTHER" id="PTHR31251">
    <property type="entry name" value="SQUAMOSA PROMOTER-BINDING-LIKE PROTEIN 4"/>
    <property type="match status" value="1"/>
</dbReference>
<dbReference type="AlphaFoldDB" id="A0A022QX91"/>
<dbReference type="GO" id="GO:0000976">
    <property type="term" value="F:transcription cis-regulatory region binding"/>
    <property type="evidence" value="ECO:0000318"/>
    <property type="project" value="GO_Central"/>
</dbReference>
<evidence type="ECO:0000256" key="2">
    <source>
        <dbReference type="ARBA" id="ARBA00022723"/>
    </source>
</evidence>
<keyword evidence="5" id="KW-0805">Transcription regulation</keyword>
<keyword evidence="8" id="KW-0539">Nucleus</keyword>
<dbReference type="Pfam" id="PF03110">
    <property type="entry name" value="SBP"/>
    <property type="match status" value="1"/>
</dbReference>
<dbReference type="EMBL" id="KI630880">
    <property type="protein sequence ID" value="EYU31933.1"/>
    <property type="molecule type" value="Genomic_DNA"/>
</dbReference>
<dbReference type="STRING" id="4155.A0A022QX91"/>
<comment type="function">
    <text evidence="9">Probable transcriptional factor. Binds to the promoter of the SQUAMOSA gene.</text>
</comment>
<dbReference type="GO" id="GO:0005634">
    <property type="term" value="C:nucleus"/>
    <property type="evidence" value="ECO:0000318"/>
    <property type="project" value="GO_Central"/>
</dbReference>
<dbReference type="GO" id="GO:0008270">
    <property type="term" value="F:zinc ion binding"/>
    <property type="evidence" value="ECO:0007669"/>
    <property type="project" value="UniProtKB-KW"/>
</dbReference>
<keyword evidence="3 10" id="KW-0863">Zinc-finger</keyword>
<keyword evidence="7" id="KW-0804">Transcription</keyword>
<feature type="compositionally biased region" description="Low complexity" evidence="11">
    <location>
        <begin position="1"/>
        <end position="18"/>
    </location>
</feature>
<dbReference type="SUPFAM" id="SSF103612">
    <property type="entry name" value="SBT domain"/>
    <property type="match status" value="1"/>
</dbReference>
<evidence type="ECO:0000256" key="7">
    <source>
        <dbReference type="ARBA" id="ARBA00023163"/>
    </source>
</evidence>
<evidence type="ECO:0000256" key="4">
    <source>
        <dbReference type="ARBA" id="ARBA00022833"/>
    </source>
</evidence>
<gene>
    <name evidence="13" type="ORF">MIMGU_mgv1a020120mg</name>
</gene>
<dbReference type="PhylomeDB" id="A0A022QX91"/>
<proteinExistence type="predicted"/>
<organism evidence="13 14">
    <name type="scientific">Erythranthe guttata</name>
    <name type="common">Yellow monkey flower</name>
    <name type="synonym">Mimulus guttatus</name>
    <dbReference type="NCBI Taxonomy" id="4155"/>
    <lineage>
        <taxon>Eukaryota</taxon>
        <taxon>Viridiplantae</taxon>
        <taxon>Streptophyta</taxon>
        <taxon>Embryophyta</taxon>
        <taxon>Tracheophyta</taxon>
        <taxon>Spermatophyta</taxon>
        <taxon>Magnoliopsida</taxon>
        <taxon>eudicotyledons</taxon>
        <taxon>Gunneridae</taxon>
        <taxon>Pentapetalae</taxon>
        <taxon>asterids</taxon>
        <taxon>lamiids</taxon>
        <taxon>Lamiales</taxon>
        <taxon>Phrymaceae</taxon>
        <taxon>Erythranthe</taxon>
    </lineage>
</organism>
<feature type="domain" description="SBP-type" evidence="12">
    <location>
        <begin position="162"/>
        <end position="239"/>
    </location>
</feature>
<evidence type="ECO:0000256" key="1">
    <source>
        <dbReference type="ARBA" id="ARBA00004123"/>
    </source>
</evidence>
<dbReference type="GO" id="GO:0001216">
    <property type="term" value="F:DNA-binding transcription activator activity"/>
    <property type="evidence" value="ECO:0000318"/>
    <property type="project" value="GO_Central"/>
</dbReference>
<dbReference type="InterPro" id="IPR036893">
    <property type="entry name" value="SBP_sf"/>
</dbReference>
<reference evidence="13 14" key="1">
    <citation type="journal article" date="2013" name="Proc. Natl. Acad. Sci. U.S.A.">
        <title>Fine-scale variation in meiotic recombination in Mimulus inferred from population shotgun sequencing.</title>
        <authorList>
            <person name="Hellsten U."/>
            <person name="Wright K.M."/>
            <person name="Jenkins J."/>
            <person name="Shu S."/>
            <person name="Yuan Y."/>
            <person name="Wessler S.R."/>
            <person name="Schmutz J."/>
            <person name="Willis J.H."/>
            <person name="Rokhsar D.S."/>
        </authorList>
    </citation>
    <scope>NUCLEOTIDE SEQUENCE [LARGE SCALE GENOMIC DNA]</scope>
    <source>
        <strain evidence="14">cv. DUN x IM62</strain>
    </source>
</reference>
<evidence type="ECO:0000259" key="12">
    <source>
        <dbReference type="PROSITE" id="PS51141"/>
    </source>
</evidence>
<accession>A0A022QX91</accession>
<evidence type="ECO:0000256" key="3">
    <source>
        <dbReference type="ARBA" id="ARBA00022771"/>
    </source>
</evidence>
<keyword evidence="2" id="KW-0479">Metal-binding</keyword>
<dbReference type="PROSITE" id="PS51141">
    <property type="entry name" value="ZF_SBP"/>
    <property type="match status" value="1"/>
</dbReference>
<dbReference type="Proteomes" id="UP000030748">
    <property type="component" value="Unassembled WGS sequence"/>
</dbReference>
<dbReference type="eggNOG" id="ENOG502QQMA">
    <property type="taxonomic scope" value="Eukaryota"/>
</dbReference>
<evidence type="ECO:0000256" key="9">
    <source>
        <dbReference type="ARBA" id="ARBA00056472"/>
    </source>
</evidence>
<evidence type="ECO:0000256" key="11">
    <source>
        <dbReference type="SAM" id="MobiDB-lite"/>
    </source>
</evidence>
<dbReference type="InterPro" id="IPR004333">
    <property type="entry name" value="SBP_dom"/>
</dbReference>
<dbReference type="PANTHER" id="PTHR31251:SF226">
    <property type="entry name" value="SQUAMOSA PROMOTER-BINDING-LIKE PROTEIN 6"/>
    <property type="match status" value="1"/>
</dbReference>
<protein>
    <recommendedName>
        <fullName evidence="12">SBP-type domain-containing protein</fullName>
    </recommendedName>
</protein>
<evidence type="ECO:0000256" key="8">
    <source>
        <dbReference type="ARBA" id="ARBA00023242"/>
    </source>
</evidence>
<dbReference type="FunFam" id="4.10.1100.10:FF:000001">
    <property type="entry name" value="Squamosa promoter-binding-like protein 14"/>
    <property type="match status" value="1"/>
</dbReference>
<evidence type="ECO:0000256" key="10">
    <source>
        <dbReference type="PROSITE-ProRule" id="PRU00470"/>
    </source>
</evidence>
<evidence type="ECO:0000313" key="14">
    <source>
        <dbReference type="Proteomes" id="UP000030748"/>
    </source>
</evidence>
<comment type="subcellular location">
    <subcellularLocation>
        <location evidence="1">Nucleus</location>
    </subcellularLocation>
</comment>
<evidence type="ECO:0000256" key="6">
    <source>
        <dbReference type="ARBA" id="ARBA00023125"/>
    </source>
</evidence>
<dbReference type="Gene3D" id="4.10.1100.10">
    <property type="entry name" value="Transcription factor, SBP-box domain"/>
    <property type="match status" value="1"/>
</dbReference>
<keyword evidence="14" id="KW-1185">Reference proteome</keyword>
<keyword evidence="6" id="KW-0238">DNA-binding</keyword>